<gene>
    <name evidence="2" type="ORF">FB547_10857</name>
</gene>
<dbReference type="OrthoDB" id="363007at2"/>
<proteinExistence type="predicted"/>
<sequence>MKPLLSLRGTSVAGILSACAAAHAHAPVLDCYIKQDQVQCEAGFSDGSSAAGKKIQVLDARNKVLLEGVLDNAGTYVFKPPGVDYHVVFLGGDNHQTTLYSSNITK</sequence>
<dbReference type="RefSeq" id="WP_145745782.1">
    <property type="nucleotide sequence ID" value="NZ_VIVL01000008.1"/>
</dbReference>
<dbReference type="EMBL" id="VIVL01000008">
    <property type="protein sequence ID" value="TWD78002.1"/>
    <property type="molecule type" value="Genomic_DNA"/>
</dbReference>
<evidence type="ECO:0008006" key="4">
    <source>
        <dbReference type="Google" id="ProtNLM"/>
    </source>
</evidence>
<accession>A0A561BGY7</accession>
<dbReference type="PROSITE" id="PS51257">
    <property type="entry name" value="PROKAR_LIPOPROTEIN"/>
    <property type="match status" value="1"/>
</dbReference>
<keyword evidence="1" id="KW-0732">Signal</keyword>
<evidence type="ECO:0000313" key="2">
    <source>
        <dbReference type="EMBL" id="TWD78002.1"/>
    </source>
</evidence>
<organism evidence="2 3">
    <name type="scientific">Variovorax beijingensis</name>
    <dbReference type="NCBI Taxonomy" id="2496117"/>
    <lineage>
        <taxon>Bacteria</taxon>
        <taxon>Pseudomonadati</taxon>
        <taxon>Pseudomonadota</taxon>
        <taxon>Betaproteobacteria</taxon>
        <taxon>Burkholderiales</taxon>
        <taxon>Comamonadaceae</taxon>
        <taxon>Variovorax</taxon>
    </lineage>
</organism>
<evidence type="ECO:0000256" key="1">
    <source>
        <dbReference type="SAM" id="SignalP"/>
    </source>
</evidence>
<feature type="chain" id="PRO_5021852544" description="Carboxypeptidase regulatory-like domain-containing protein" evidence="1">
    <location>
        <begin position="25"/>
        <end position="106"/>
    </location>
</feature>
<evidence type="ECO:0000313" key="3">
    <source>
        <dbReference type="Proteomes" id="UP000319722"/>
    </source>
</evidence>
<dbReference type="AlphaFoldDB" id="A0A561BGY7"/>
<reference evidence="2 3" key="1">
    <citation type="submission" date="2019-06" db="EMBL/GenBank/DDBJ databases">
        <title>Sorghum-associated microbial communities from plants grown in Nebraska, USA.</title>
        <authorList>
            <person name="Schachtman D."/>
        </authorList>
    </citation>
    <scope>NUCLEOTIDE SEQUENCE [LARGE SCALE GENOMIC DNA]</scope>
    <source>
        <strain evidence="2 3">T529</strain>
    </source>
</reference>
<protein>
    <recommendedName>
        <fullName evidence="4">Carboxypeptidase regulatory-like domain-containing protein</fullName>
    </recommendedName>
</protein>
<feature type="signal peptide" evidence="1">
    <location>
        <begin position="1"/>
        <end position="24"/>
    </location>
</feature>
<dbReference type="Proteomes" id="UP000319722">
    <property type="component" value="Unassembled WGS sequence"/>
</dbReference>
<name>A0A561BGY7_9BURK</name>
<comment type="caution">
    <text evidence="2">The sequence shown here is derived from an EMBL/GenBank/DDBJ whole genome shotgun (WGS) entry which is preliminary data.</text>
</comment>